<proteinExistence type="predicted"/>
<dbReference type="Proteomes" id="UP000789595">
    <property type="component" value="Unassembled WGS sequence"/>
</dbReference>
<accession>A0A8J2X1Y7</accession>
<feature type="chain" id="PRO_5035307917" evidence="1">
    <location>
        <begin position="22"/>
        <end position="159"/>
    </location>
</feature>
<keyword evidence="1" id="KW-0732">Signal</keyword>
<evidence type="ECO:0000313" key="3">
    <source>
        <dbReference type="Proteomes" id="UP000789595"/>
    </source>
</evidence>
<protein>
    <submittedName>
        <fullName evidence="2">Uncharacterized protein</fullName>
    </submittedName>
</protein>
<comment type="caution">
    <text evidence="2">The sequence shown here is derived from an EMBL/GenBank/DDBJ whole genome shotgun (WGS) entry which is preliminary data.</text>
</comment>
<dbReference type="AlphaFoldDB" id="A0A8J2X1Y7"/>
<dbReference type="EMBL" id="CAKKNE010000005">
    <property type="protein sequence ID" value="CAH0376930.1"/>
    <property type="molecule type" value="Genomic_DNA"/>
</dbReference>
<sequence length="159" mass="17282">MAALAISLLAIVARIVSDAAAAALEGVAEVRSTLAQPRVYIAIVGFGVAAASIYKRVQTLIERRALAEDLLEAAVAALEDARRLPGSRARVPCDHLRDALIRARWPLAGAKRRAALKAWAIVIRELDSDARIRAVNVQVAGRRMKHFEYVARVRTATPR</sequence>
<name>A0A8J2X1Y7_9STRA</name>
<feature type="signal peptide" evidence="1">
    <location>
        <begin position="1"/>
        <end position="21"/>
    </location>
</feature>
<reference evidence="2" key="1">
    <citation type="submission" date="2021-11" db="EMBL/GenBank/DDBJ databases">
        <authorList>
            <consortium name="Genoscope - CEA"/>
            <person name="William W."/>
        </authorList>
    </citation>
    <scope>NUCLEOTIDE SEQUENCE</scope>
</reference>
<keyword evidence="3" id="KW-1185">Reference proteome</keyword>
<organism evidence="2 3">
    <name type="scientific">Pelagomonas calceolata</name>
    <dbReference type="NCBI Taxonomy" id="35677"/>
    <lineage>
        <taxon>Eukaryota</taxon>
        <taxon>Sar</taxon>
        <taxon>Stramenopiles</taxon>
        <taxon>Ochrophyta</taxon>
        <taxon>Pelagophyceae</taxon>
        <taxon>Pelagomonadales</taxon>
        <taxon>Pelagomonadaceae</taxon>
        <taxon>Pelagomonas</taxon>
    </lineage>
</organism>
<evidence type="ECO:0000313" key="2">
    <source>
        <dbReference type="EMBL" id="CAH0376930.1"/>
    </source>
</evidence>
<gene>
    <name evidence="2" type="ORF">PECAL_5P15270</name>
</gene>
<evidence type="ECO:0000256" key="1">
    <source>
        <dbReference type="SAM" id="SignalP"/>
    </source>
</evidence>